<dbReference type="Gene3D" id="3.20.20.20">
    <property type="entry name" value="Dihydropteroate synthase-like"/>
    <property type="match status" value="1"/>
</dbReference>
<dbReference type="GO" id="GO:0005506">
    <property type="term" value="F:iron ion binding"/>
    <property type="evidence" value="ECO:0007669"/>
    <property type="project" value="InterPro"/>
</dbReference>
<dbReference type="GO" id="GO:0016114">
    <property type="term" value="P:terpenoid biosynthetic process"/>
    <property type="evidence" value="ECO:0007669"/>
    <property type="project" value="InterPro"/>
</dbReference>
<keyword evidence="4 7" id="KW-0408">Iron</keyword>
<evidence type="ECO:0000313" key="10">
    <source>
        <dbReference type="EMBL" id="QEN05847.1"/>
    </source>
</evidence>
<dbReference type="EMBL" id="CP035807">
    <property type="protein sequence ID" value="QEN05847.1"/>
    <property type="molecule type" value="Genomic_DNA"/>
</dbReference>
<feature type="binding site" evidence="7">
    <location>
        <position position="264"/>
    </location>
    <ligand>
        <name>[4Fe-4S] cluster</name>
        <dbReference type="ChEBI" id="CHEBI:49883"/>
    </ligand>
</feature>
<dbReference type="KEGG" id="sper:EW093_14435"/>
<evidence type="ECO:0000256" key="5">
    <source>
        <dbReference type="ARBA" id="ARBA00023014"/>
    </source>
</evidence>
<feature type="binding site" evidence="7">
    <location>
        <position position="261"/>
    </location>
    <ligand>
        <name>[4Fe-4S] cluster</name>
        <dbReference type="ChEBI" id="CHEBI:49883"/>
    </ligand>
</feature>
<gene>
    <name evidence="7" type="primary">ispG</name>
    <name evidence="10" type="ORF">EW093_14435</name>
</gene>
<dbReference type="Pfam" id="PF04551">
    <property type="entry name" value="GcpE"/>
    <property type="match status" value="1"/>
</dbReference>
<dbReference type="InterPro" id="IPR016425">
    <property type="entry name" value="IspG_bac"/>
</dbReference>
<dbReference type="NCBIfam" id="NF001540">
    <property type="entry name" value="PRK00366.1"/>
    <property type="match status" value="1"/>
</dbReference>
<dbReference type="InterPro" id="IPR004588">
    <property type="entry name" value="IspG_bac-typ"/>
</dbReference>
<evidence type="ECO:0000259" key="8">
    <source>
        <dbReference type="Pfam" id="PF04551"/>
    </source>
</evidence>
<dbReference type="HAMAP" id="MF_00159">
    <property type="entry name" value="IspG"/>
    <property type="match status" value="1"/>
</dbReference>
<dbReference type="GO" id="GO:0046429">
    <property type="term" value="F:4-hydroxy-3-methylbut-2-en-1-yl diphosphate synthase activity (ferredoxin)"/>
    <property type="evidence" value="ECO:0007669"/>
    <property type="project" value="UniProtKB-UniRule"/>
</dbReference>
<evidence type="ECO:0000256" key="3">
    <source>
        <dbReference type="ARBA" id="ARBA00023002"/>
    </source>
</evidence>
<keyword evidence="11" id="KW-1185">Reference proteome</keyword>
<evidence type="ECO:0000256" key="4">
    <source>
        <dbReference type="ARBA" id="ARBA00023004"/>
    </source>
</evidence>
<evidence type="ECO:0000256" key="7">
    <source>
        <dbReference type="HAMAP-Rule" id="MF_00159"/>
    </source>
</evidence>
<keyword evidence="3 7" id="KW-0560">Oxidoreductase</keyword>
<dbReference type="Gene3D" id="3.30.413.10">
    <property type="entry name" value="Sulfite Reductase Hemoprotein, domain 1"/>
    <property type="match status" value="1"/>
</dbReference>
<dbReference type="GO" id="GO:0051539">
    <property type="term" value="F:4 iron, 4 sulfur cluster binding"/>
    <property type="evidence" value="ECO:0007669"/>
    <property type="project" value="UniProtKB-UniRule"/>
</dbReference>
<evidence type="ECO:0000313" key="11">
    <source>
        <dbReference type="Proteomes" id="UP000323824"/>
    </source>
</evidence>
<feature type="domain" description="IspG TIM-barrel" evidence="8">
    <location>
        <begin position="3"/>
        <end position="241"/>
    </location>
</feature>
<comment type="pathway">
    <text evidence="7">Isoprenoid biosynthesis; isopentenyl diphosphate biosynthesis via DXP pathway; isopentenyl diphosphate from 1-deoxy-D-xylulose 5-phosphate: step 5/6.</text>
</comment>
<dbReference type="NCBIfam" id="TIGR00612">
    <property type="entry name" value="ispG_gcpE"/>
    <property type="match status" value="1"/>
</dbReference>
<dbReference type="PANTHER" id="PTHR30454:SF0">
    <property type="entry name" value="4-HYDROXY-3-METHYLBUT-2-EN-1-YL DIPHOSPHATE SYNTHASE (FERREDOXIN), CHLOROPLASTIC"/>
    <property type="match status" value="1"/>
</dbReference>
<dbReference type="InterPro" id="IPR011005">
    <property type="entry name" value="Dihydropteroate_synth-like_sf"/>
</dbReference>
<dbReference type="PIRSF" id="PIRSF004640">
    <property type="entry name" value="IspG"/>
    <property type="match status" value="1"/>
</dbReference>
<dbReference type="InterPro" id="IPR058579">
    <property type="entry name" value="IspG_C"/>
</dbReference>
<comment type="function">
    <text evidence="7">Converts 2C-methyl-D-erythritol 2,4-cyclodiphosphate (ME-2,4cPP) into 1-hydroxy-2-methyl-2-(E)-butenyl 4-diphosphate.</text>
</comment>
<dbReference type="AlphaFoldDB" id="A0A5C1QEM1"/>
<dbReference type="InterPro" id="IPR058578">
    <property type="entry name" value="IspG_TIM"/>
</dbReference>
<evidence type="ECO:0000256" key="6">
    <source>
        <dbReference type="ARBA" id="ARBA00023229"/>
    </source>
</evidence>
<dbReference type="EC" id="1.17.7.3" evidence="7"/>
<dbReference type="RefSeq" id="WP_149569081.1">
    <property type="nucleotide sequence ID" value="NZ_CP035807.1"/>
</dbReference>
<name>A0A5C1QEM1_9SPIO</name>
<dbReference type="Pfam" id="PF26540">
    <property type="entry name" value="GcpE_C"/>
    <property type="match status" value="1"/>
</dbReference>
<comment type="similarity">
    <text evidence="7">Belongs to the IspG family.</text>
</comment>
<dbReference type="Proteomes" id="UP000323824">
    <property type="component" value="Chromosome"/>
</dbReference>
<keyword evidence="2 7" id="KW-0479">Metal-binding</keyword>
<feature type="domain" description="IspG C-terminal" evidence="9">
    <location>
        <begin position="257"/>
        <end position="344"/>
    </location>
</feature>
<keyword evidence="1 7" id="KW-0004">4Fe-4S</keyword>
<reference evidence="10 11" key="1">
    <citation type="submission" date="2019-02" db="EMBL/GenBank/DDBJ databases">
        <authorList>
            <person name="Fomenkov A."/>
            <person name="Dubinina G."/>
            <person name="Grabovich M."/>
            <person name="Vincze T."/>
            <person name="Roberts R.J."/>
        </authorList>
    </citation>
    <scope>NUCLEOTIDE SEQUENCE [LARGE SCALE GENOMIC DNA]</scope>
    <source>
        <strain evidence="10 11">P</strain>
    </source>
</reference>
<organism evidence="10 11">
    <name type="scientific">Thiospirochaeta perfilievii</name>
    <dbReference type="NCBI Taxonomy" id="252967"/>
    <lineage>
        <taxon>Bacteria</taxon>
        <taxon>Pseudomonadati</taxon>
        <taxon>Spirochaetota</taxon>
        <taxon>Spirochaetia</taxon>
        <taxon>Spirochaetales</taxon>
        <taxon>Spirochaetaceae</taxon>
        <taxon>Thiospirochaeta</taxon>
    </lineage>
</organism>
<feature type="binding site" evidence="7">
    <location>
        <position position="296"/>
    </location>
    <ligand>
        <name>[4Fe-4S] cluster</name>
        <dbReference type="ChEBI" id="CHEBI:49883"/>
    </ligand>
</feature>
<dbReference type="SUPFAM" id="SSF51717">
    <property type="entry name" value="Dihydropteroate synthetase-like"/>
    <property type="match status" value="1"/>
</dbReference>
<dbReference type="PANTHER" id="PTHR30454">
    <property type="entry name" value="4-HYDROXY-3-METHYLBUT-2-EN-1-YL DIPHOSPHATE SYNTHASE"/>
    <property type="match status" value="1"/>
</dbReference>
<protein>
    <recommendedName>
        <fullName evidence="7">4-hydroxy-3-methylbut-2-en-1-yl diphosphate synthase (flavodoxin)</fullName>
        <ecNumber evidence="7">1.17.7.3</ecNumber>
    </recommendedName>
    <alternativeName>
        <fullName evidence="7">1-hydroxy-2-methyl-2-(E)-butenyl 4-diphosphate synthase</fullName>
    </alternativeName>
</protein>
<evidence type="ECO:0000256" key="1">
    <source>
        <dbReference type="ARBA" id="ARBA00022485"/>
    </source>
</evidence>
<comment type="cofactor">
    <cofactor evidence="7">
        <name>[4Fe-4S] cluster</name>
        <dbReference type="ChEBI" id="CHEBI:49883"/>
    </cofactor>
    <text evidence="7">Binds 1 [4Fe-4S] cluster.</text>
</comment>
<dbReference type="OrthoDB" id="9803214at2"/>
<reference evidence="10 11" key="2">
    <citation type="submission" date="2019-09" db="EMBL/GenBank/DDBJ databases">
        <title>Complete Genome Sequence and Methylome Analysis of free living Spirochaetas.</title>
        <authorList>
            <person name="Leshcheva N."/>
            <person name="Mikheeva N."/>
        </authorList>
    </citation>
    <scope>NUCLEOTIDE SEQUENCE [LARGE SCALE GENOMIC DNA]</scope>
    <source>
        <strain evidence="10 11">P</strain>
    </source>
</reference>
<evidence type="ECO:0000259" key="9">
    <source>
        <dbReference type="Pfam" id="PF26540"/>
    </source>
</evidence>
<sequence>MKTKEIKVGNVLIGGDNPVSIQTMWDRPITVVDNKLIDKLNDIQAAGCDIIRFAVPKIEDAKIIGDIASKISMPVVADIHFDYKIALKCMDYPISKIRINPGNIGTKWKVEEVLKKAVDKNIPLRIGINGGSLPSDLRENDNLSKALITAAEREMEFLDKHNFDNFLVSLKASNIDDAYRANKAFSKKYNNPIHLGITEAGSLIPAVVKSSIYLYKLLSEGIGDTLRISISDDPLKEIYAANEILSALKLNKRERVELISCPKCGRASFDTHEFNNLIQKKLSTVNKSITVAIMGCTVNGPQEAKHADLGITGSGNSILIFKHGEIIRKVTKDEALEAFTQEIDNFEK</sequence>
<proteinExistence type="inferred from homology"/>
<dbReference type="GO" id="GO:0019288">
    <property type="term" value="P:isopentenyl diphosphate biosynthetic process, methylerythritol 4-phosphate pathway"/>
    <property type="evidence" value="ECO:0007669"/>
    <property type="project" value="UniProtKB-UniRule"/>
</dbReference>
<keyword evidence="5 7" id="KW-0411">Iron-sulfur</keyword>
<dbReference type="GO" id="GO:0141197">
    <property type="term" value="F:4-hydroxy-3-methylbut-2-enyl-diphosphate synthase activity (flavodoxin)"/>
    <property type="evidence" value="ECO:0007669"/>
    <property type="project" value="UniProtKB-EC"/>
</dbReference>
<comment type="catalytic activity">
    <reaction evidence="7">
        <text>(2E)-4-hydroxy-3-methylbut-2-enyl diphosphate + oxidized [flavodoxin] + H2O + 2 H(+) = 2-C-methyl-D-erythritol 2,4-cyclic diphosphate + reduced [flavodoxin]</text>
        <dbReference type="Rhea" id="RHEA:43604"/>
        <dbReference type="Rhea" id="RHEA-COMP:10622"/>
        <dbReference type="Rhea" id="RHEA-COMP:10623"/>
        <dbReference type="ChEBI" id="CHEBI:15377"/>
        <dbReference type="ChEBI" id="CHEBI:15378"/>
        <dbReference type="ChEBI" id="CHEBI:57618"/>
        <dbReference type="ChEBI" id="CHEBI:58210"/>
        <dbReference type="ChEBI" id="CHEBI:58483"/>
        <dbReference type="ChEBI" id="CHEBI:128753"/>
        <dbReference type="EC" id="1.17.7.3"/>
    </reaction>
</comment>
<feature type="binding site" evidence="7">
    <location>
        <position position="303"/>
    </location>
    <ligand>
        <name>[4Fe-4S] cluster</name>
        <dbReference type="ChEBI" id="CHEBI:49883"/>
    </ligand>
</feature>
<keyword evidence="6 7" id="KW-0414">Isoprene biosynthesis</keyword>
<dbReference type="InterPro" id="IPR045854">
    <property type="entry name" value="NO2/SO3_Rdtase_4Fe4S_sf"/>
</dbReference>
<dbReference type="UniPathway" id="UPA00056">
    <property type="reaction ID" value="UER00096"/>
</dbReference>
<evidence type="ECO:0000256" key="2">
    <source>
        <dbReference type="ARBA" id="ARBA00022723"/>
    </source>
</evidence>
<accession>A0A5C1QEM1</accession>
<dbReference type="SUPFAM" id="SSF56014">
    <property type="entry name" value="Nitrite and sulphite reductase 4Fe-4S domain-like"/>
    <property type="match status" value="1"/>
</dbReference>